<comment type="caution">
    <text evidence="2">The sequence shown here is derived from an EMBL/GenBank/DDBJ whole genome shotgun (WGS) entry which is preliminary data.</text>
</comment>
<organism evidence="2 3">
    <name type="scientific">Ruegeria profundi</name>
    <dbReference type="NCBI Taxonomy" id="1685378"/>
    <lineage>
        <taxon>Bacteria</taxon>
        <taxon>Pseudomonadati</taxon>
        <taxon>Pseudomonadota</taxon>
        <taxon>Alphaproteobacteria</taxon>
        <taxon>Rhodobacterales</taxon>
        <taxon>Roseobacteraceae</taxon>
        <taxon>Ruegeria</taxon>
    </lineage>
</organism>
<name>A0A0X3TYK7_9RHOB</name>
<protein>
    <recommendedName>
        <fullName evidence="1">RNase NYN domain-containing protein</fullName>
    </recommendedName>
</protein>
<dbReference type="Pfam" id="PF11977">
    <property type="entry name" value="RNase_Zc3h12a"/>
    <property type="match status" value="1"/>
</dbReference>
<dbReference type="AlphaFoldDB" id="A0A0X3TYK7"/>
<evidence type="ECO:0000313" key="3">
    <source>
        <dbReference type="Proteomes" id="UP000053690"/>
    </source>
</evidence>
<dbReference type="InterPro" id="IPR021869">
    <property type="entry name" value="RNase_Zc3h12_NYN"/>
</dbReference>
<dbReference type="RefSeq" id="WP_068338282.1">
    <property type="nucleotide sequence ID" value="NZ_LQBP01000007.1"/>
</dbReference>
<dbReference type="EMBL" id="LQBP01000007">
    <property type="protein sequence ID" value="KUJ78450.1"/>
    <property type="molecule type" value="Genomic_DNA"/>
</dbReference>
<evidence type="ECO:0000313" key="2">
    <source>
        <dbReference type="EMBL" id="KUJ78450.1"/>
    </source>
</evidence>
<feature type="domain" description="RNase NYN" evidence="1">
    <location>
        <begin position="21"/>
        <end position="129"/>
    </location>
</feature>
<evidence type="ECO:0000259" key="1">
    <source>
        <dbReference type="Pfam" id="PF11977"/>
    </source>
</evidence>
<gene>
    <name evidence="2" type="ORF">AVO44_14740</name>
</gene>
<dbReference type="Gene3D" id="3.40.50.11980">
    <property type="match status" value="1"/>
</dbReference>
<keyword evidence="3" id="KW-1185">Reference proteome</keyword>
<sequence length="148" mass="17094">MGTVVASILLLRFKLRKRTNWVIVDGSNVLYWDKDEPSLHSVRLVIQKLVLDGFEPVLWFDANVGYLVSGRYMNPASLSKALRYPARRITVAPKGTPADPLLISDAERLRALIVTNDRFRDWQEHFPEVTKQDAFLRGRIKNNQVYLR</sequence>
<proteinExistence type="predicted"/>
<dbReference type="Proteomes" id="UP000053690">
    <property type="component" value="Unassembled WGS sequence"/>
</dbReference>
<reference evidence="3" key="1">
    <citation type="submission" date="2015-12" db="EMBL/GenBank/DDBJ databases">
        <authorList>
            <person name="Zhang G."/>
            <person name="Stingl U."/>
        </authorList>
    </citation>
    <scope>NUCLEOTIDE SEQUENCE [LARGE SCALE GENOMIC DNA]</scope>
    <source>
        <strain evidence="3">ZGT108</strain>
    </source>
</reference>
<accession>A0A0X3TYK7</accession>